<protein>
    <submittedName>
        <fullName evidence="4">Uncharacterized protein</fullName>
    </submittedName>
</protein>
<comment type="caution">
    <text evidence="4">The sequence shown here is derived from an EMBL/GenBank/DDBJ whole genome shotgun (WGS) entry which is preliminary data.</text>
</comment>
<evidence type="ECO:0000256" key="1">
    <source>
        <dbReference type="SAM" id="MobiDB-lite"/>
    </source>
</evidence>
<evidence type="ECO:0000256" key="2">
    <source>
        <dbReference type="SAM" id="Phobius"/>
    </source>
</evidence>
<feature type="signal peptide" evidence="3">
    <location>
        <begin position="1"/>
        <end position="19"/>
    </location>
</feature>
<evidence type="ECO:0000313" key="4">
    <source>
        <dbReference type="EMBL" id="KAK6740870.1"/>
    </source>
</evidence>
<feature type="region of interest" description="Disordered" evidence="1">
    <location>
        <begin position="703"/>
        <end position="773"/>
    </location>
</feature>
<proteinExistence type="predicted"/>
<dbReference type="Proteomes" id="UP001303046">
    <property type="component" value="Unassembled WGS sequence"/>
</dbReference>
<keyword evidence="3" id="KW-0732">Signal</keyword>
<feature type="compositionally biased region" description="Basic residues" evidence="1">
    <location>
        <begin position="703"/>
        <end position="715"/>
    </location>
</feature>
<keyword evidence="5" id="KW-1185">Reference proteome</keyword>
<organism evidence="4 5">
    <name type="scientific">Necator americanus</name>
    <name type="common">Human hookworm</name>
    <dbReference type="NCBI Taxonomy" id="51031"/>
    <lineage>
        <taxon>Eukaryota</taxon>
        <taxon>Metazoa</taxon>
        <taxon>Ecdysozoa</taxon>
        <taxon>Nematoda</taxon>
        <taxon>Chromadorea</taxon>
        <taxon>Rhabditida</taxon>
        <taxon>Rhabditina</taxon>
        <taxon>Rhabditomorpha</taxon>
        <taxon>Strongyloidea</taxon>
        <taxon>Ancylostomatidae</taxon>
        <taxon>Bunostominae</taxon>
        <taxon>Necator</taxon>
    </lineage>
</organism>
<feature type="compositionally biased region" description="Gly residues" evidence="1">
    <location>
        <begin position="722"/>
        <end position="773"/>
    </location>
</feature>
<keyword evidence="2" id="KW-0472">Membrane</keyword>
<feature type="transmembrane region" description="Helical" evidence="2">
    <location>
        <begin position="670"/>
        <end position="690"/>
    </location>
</feature>
<keyword evidence="2" id="KW-1133">Transmembrane helix</keyword>
<name>A0ABR1CS10_NECAM</name>
<reference evidence="4 5" key="1">
    <citation type="submission" date="2023-08" db="EMBL/GenBank/DDBJ databases">
        <title>A Necator americanus chromosomal reference genome.</title>
        <authorList>
            <person name="Ilik V."/>
            <person name="Petrzelkova K.J."/>
            <person name="Pardy F."/>
            <person name="Fuh T."/>
            <person name="Niatou-Singa F.S."/>
            <person name="Gouil Q."/>
            <person name="Baker L."/>
            <person name="Ritchie M.E."/>
            <person name="Jex A.R."/>
            <person name="Gazzola D."/>
            <person name="Li H."/>
            <person name="Toshio Fujiwara R."/>
            <person name="Zhan B."/>
            <person name="Aroian R.V."/>
            <person name="Pafco B."/>
            <person name="Schwarz E.M."/>
        </authorList>
    </citation>
    <scope>NUCLEOTIDE SEQUENCE [LARGE SCALE GENOMIC DNA]</scope>
    <source>
        <strain evidence="4 5">Aroian</strain>
        <tissue evidence="4">Whole animal</tissue>
    </source>
</reference>
<accession>A0ABR1CS10</accession>
<dbReference type="EMBL" id="JAVFWL010000003">
    <property type="protein sequence ID" value="KAK6740870.1"/>
    <property type="molecule type" value="Genomic_DNA"/>
</dbReference>
<keyword evidence="2" id="KW-0812">Transmembrane</keyword>
<evidence type="ECO:0000256" key="3">
    <source>
        <dbReference type="SAM" id="SignalP"/>
    </source>
</evidence>
<gene>
    <name evidence="4" type="primary">Necator_chrIII.g9756</name>
    <name evidence="4" type="ORF">RB195_008991</name>
</gene>
<sequence length="773" mass="83728">MRFLLFLILIWMQYNCCSAAVCVSDEEVAFPAGAKTCKTDSSCGTYKTYNFGQGGVRCAKEYGGSDVDGVCCFKRSYCQNIRSGSDTMIVPDGNIEKVQLCKTHGECDNAKKQHNLAKDYQCEKDVCCTTATVDTVKACPMSEGQAEKPTQASCSITGAQCGKDEYCGIRGCCKIRLCEGSHMLPQHNISSPEHLQFLECTNNQQCLTAHRDFPDSYCSKVSGGDESRKFCCPVPFSRLFREKDNRLLLQAKVLKYHQSIEKPGEIAAHLSGEEGEYSKKCETNSDCGDDEFCDIIVPRQKSTEKILEKMVDYQPKACFPSLRCAGIPARDNTSTGIQFCEGTSGCGPQDFCDSQTNAGTDGVNAMQALGVCCHYDCKTEAINTGKIADENIPAYAAYTAQGKLCNYDSDCGDNGLCMTAKDVITNQNPLVLQGKEQKLCCSFETRKDDELYRCLIGVALRDTNQKIIKCATDEDCNREEGIELRDKSEWKYECVQSLSKEKHCCLAPHCGDELTFMRTELDCKTPQDCMRDEEDKSNAVGRAVCADFTERNQAAKKKKCCPIADAKARLAYCTKRNCSSLADCDAVLAYCHPTKHVCCHAGITRLDGTKHESSGTCQGFCKDKQMFGKKVAQYCVAVKTSNAGVGECYLSPYVRIVDRDRAVNPVYKTVFIISVILTLVFAFLAVIMFVNYRSKNFCDKYTPKKKKGKKGKKKGKESGKSGTSGGGEGGTEGGGTSGASGVSGTGADGTSGAGDGTSGAGTGAGDGASGTGA</sequence>
<feature type="chain" id="PRO_5045084439" evidence="3">
    <location>
        <begin position="20"/>
        <end position="773"/>
    </location>
</feature>
<evidence type="ECO:0000313" key="5">
    <source>
        <dbReference type="Proteomes" id="UP001303046"/>
    </source>
</evidence>